<protein>
    <submittedName>
        <fullName evidence="1">Uncharacterized protein</fullName>
    </submittedName>
</protein>
<organism evidence="1 2">
    <name type="scientific">Gossypium arboreum</name>
    <name type="common">Tree cotton</name>
    <name type="synonym">Gossypium nanking</name>
    <dbReference type="NCBI Taxonomy" id="29729"/>
    <lineage>
        <taxon>Eukaryota</taxon>
        <taxon>Viridiplantae</taxon>
        <taxon>Streptophyta</taxon>
        <taxon>Embryophyta</taxon>
        <taxon>Tracheophyta</taxon>
        <taxon>Spermatophyta</taxon>
        <taxon>Magnoliopsida</taxon>
        <taxon>eudicotyledons</taxon>
        <taxon>Gunneridae</taxon>
        <taxon>Pentapetalae</taxon>
        <taxon>rosids</taxon>
        <taxon>malvids</taxon>
        <taxon>Malvales</taxon>
        <taxon>Malvaceae</taxon>
        <taxon>Malvoideae</taxon>
        <taxon>Gossypium</taxon>
    </lineage>
</organism>
<evidence type="ECO:0000313" key="1">
    <source>
        <dbReference type="EMBL" id="KHF98443.1"/>
    </source>
</evidence>
<dbReference type="AlphaFoldDB" id="A0A0B0MG79"/>
<dbReference type="EMBL" id="JRRC01039544">
    <property type="protein sequence ID" value="KHF98443.1"/>
    <property type="molecule type" value="Genomic_DNA"/>
</dbReference>
<accession>A0A0B0MG79</accession>
<keyword evidence="2" id="KW-1185">Reference proteome</keyword>
<reference evidence="2" key="1">
    <citation type="submission" date="2014-09" db="EMBL/GenBank/DDBJ databases">
        <authorList>
            <person name="Mudge J."/>
            <person name="Ramaraj T."/>
            <person name="Lindquist I.E."/>
            <person name="Bharti A.K."/>
            <person name="Sundararajan A."/>
            <person name="Cameron C.T."/>
            <person name="Woodward J.E."/>
            <person name="May G.D."/>
            <person name="Brubaker C."/>
            <person name="Broadhvest J."/>
            <person name="Wilkins T.A."/>
        </authorList>
    </citation>
    <scope>NUCLEOTIDE SEQUENCE</scope>
    <source>
        <strain evidence="2">cv. AKA8401</strain>
    </source>
</reference>
<name>A0A0B0MG79_GOSAR</name>
<evidence type="ECO:0000313" key="2">
    <source>
        <dbReference type="Proteomes" id="UP000032142"/>
    </source>
</evidence>
<gene>
    <name evidence="1" type="ORF">F383_37574</name>
</gene>
<comment type="caution">
    <text evidence="1">The sequence shown here is derived from an EMBL/GenBank/DDBJ whole genome shotgun (WGS) entry which is preliminary data.</text>
</comment>
<proteinExistence type="predicted"/>
<sequence>MGPHRKSTQLGLSHTGVSHGPGLMHDLHGYTTCPCLFNSLGYRLE</sequence>
<dbReference type="Proteomes" id="UP000032142">
    <property type="component" value="Unassembled WGS sequence"/>
</dbReference>